<feature type="compositionally biased region" description="Basic and acidic residues" evidence="2">
    <location>
        <begin position="733"/>
        <end position="742"/>
    </location>
</feature>
<feature type="region of interest" description="Disordered" evidence="2">
    <location>
        <begin position="1144"/>
        <end position="1304"/>
    </location>
</feature>
<reference evidence="4" key="1">
    <citation type="submission" date="2025-08" db="UniProtKB">
        <authorList>
            <consortium name="RefSeq"/>
        </authorList>
    </citation>
    <scope>IDENTIFICATION</scope>
</reference>
<feature type="compositionally biased region" description="Basic and acidic residues" evidence="2">
    <location>
        <begin position="253"/>
        <end position="317"/>
    </location>
</feature>
<feature type="compositionally biased region" description="Polar residues" evidence="2">
    <location>
        <begin position="648"/>
        <end position="659"/>
    </location>
</feature>
<feature type="region of interest" description="Disordered" evidence="2">
    <location>
        <begin position="463"/>
        <end position="490"/>
    </location>
</feature>
<evidence type="ECO:0000313" key="3">
    <source>
        <dbReference type="Proteomes" id="UP000515152"/>
    </source>
</evidence>
<feature type="region of interest" description="Disordered" evidence="2">
    <location>
        <begin position="876"/>
        <end position="965"/>
    </location>
</feature>
<protein>
    <submittedName>
        <fullName evidence="4">Golgin subfamily A member 6-like protein 22 isoform X1</fullName>
    </submittedName>
</protein>
<feature type="region of interest" description="Disordered" evidence="2">
    <location>
        <begin position="1105"/>
        <end position="1131"/>
    </location>
</feature>
<feature type="compositionally biased region" description="Basic and acidic residues" evidence="2">
    <location>
        <begin position="917"/>
        <end position="963"/>
    </location>
</feature>
<feature type="compositionally biased region" description="Basic and acidic residues" evidence="2">
    <location>
        <begin position="814"/>
        <end position="829"/>
    </location>
</feature>
<dbReference type="Proteomes" id="UP000515152">
    <property type="component" value="Chromosome 12"/>
</dbReference>
<feature type="compositionally biased region" description="Basic and acidic residues" evidence="2">
    <location>
        <begin position="1165"/>
        <end position="1174"/>
    </location>
</feature>
<feature type="region of interest" description="Disordered" evidence="2">
    <location>
        <begin position="990"/>
        <end position="1061"/>
    </location>
</feature>
<feature type="region of interest" description="Disordered" evidence="2">
    <location>
        <begin position="802"/>
        <end position="864"/>
    </location>
</feature>
<proteinExistence type="predicted"/>
<feature type="compositionally biased region" description="Polar residues" evidence="2">
    <location>
        <begin position="692"/>
        <end position="704"/>
    </location>
</feature>
<feature type="region of interest" description="Disordered" evidence="2">
    <location>
        <begin position="253"/>
        <end position="318"/>
    </location>
</feature>
<keyword evidence="3" id="KW-1185">Reference proteome</keyword>
<feature type="compositionally biased region" description="Basic and acidic residues" evidence="2">
    <location>
        <begin position="1273"/>
        <end position="1304"/>
    </location>
</feature>
<evidence type="ECO:0000256" key="2">
    <source>
        <dbReference type="SAM" id="MobiDB-lite"/>
    </source>
</evidence>
<feature type="region of interest" description="Disordered" evidence="2">
    <location>
        <begin position="598"/>
        <end position="742"/>
    </location>
</feature>
<feature type="compositionally biased region" description="Basic and acidic residues" evidence="2">
    <location>
        <begin position="530"/>
        <end position="543"/>
    </location>
</feature>
<name>A0A8M1KUC5_CLUHA</name>
<feature type="region of interest" description="Disordered" evidence="2">
    <location>
        <begin position="530"/>
        <end position="551"/>
    </location>
</feature>
<feature type="compositionally biased region" description="Basic residues" evidence="2">
    <location>
        <begin position="840"/>
        <end position="850"/>
    </location>
</feature>
<feature type="compositionally biased region" description="Basic and acidic residues" evidence="2">
    <location>
        <begin position="1027"/>
        <end position="1061"/>
    </location>
</feature>
<feature type="compositionally biased region" description="Basic and acidic residues" evidence="2">
    <location>
        <begin position="998"/>
        <end position="1008"/>
    </location>
</feature>
<feature type="compositionally biased region" description="Basic and acidic residues" evidence="2">
    <location>
        <begin position="465"/>
        <end position="490"/>
    </location>
</feature>
<feature type="compositionally biased region" description="Basic and acidic residues" evidence="2">
    <location>
        <begin position="897"/>
        <end position="906"/>
    </location>
</feature>
<evidence type="ECO:0000313" key="4">
    <source>
        <dbReference type="RefSeq" id="XP_042565219.1"/>
    </source>
</evidence>
<feature type="coiled-coil region" evidence="1">
    <location>
        <begin position="107"/>
        <end position="191"/>
    </location>
</feature>
<evidence type="ECO:0000256" key="1">
    <source>
        <dbReference type="SAM" id="Coils"/>
    </source>
</evidence>
<feature type="compositionally biased region" description="Basic and acidic residues" evidence="2">
    <location>
        <begin position="851"/>
        <end position="864"/>
    </location>
</feature>
<accession>A0A8M1KUC5</accession>
<dbReference type="GeneID" id="116222872"/>
<feature type="compositionally biased region" description="Basic residues" evidence="2">
    <location>
        <begin position="1017"/>
        <end position="1026"/>
    </location>
</feature>
<organism evidence="3 4">
    <name type="scientific">Clupea harengus</name>
    <name type="common">Atlantic herring</name>
    <dbReference type="NCBI Taxonomy" id="7950"/>
    <lineage>
        <taxon>Eukaryota</taxon>
        <taxon>Metazoa</taxon>
        <taxon>Chordata</taxon>
        <taxon>Craniata</taxon>
        <taxon>Vertebrata</taxon>
        <taxon>Euteleostomi</taxon>
        <taxon>Actinopterygii</taxon>
        <taxon>Neopterygii</taxon>
        <taxon>Teleostei</taxon>
        <taxon>Clupei</taxon>
        <taxon>Clupeiformes</taxon>
        <taxon>Clupeoidei</taxon>
        <taxon>Clupeidae</taxon>
        <taxon>Clupea</taxon>
    </lineage>
</organism>
<sequence length="1336" mass="156724">MMDNCSTEMSWKEGLDTGLLQERIGIQKEQTLDWIEIKNMLLDSWKKQGKHGFLYEENIMPTMDKPKVEKEPQRKDLQAKFYEDNENNRRWMETFQLLKAMEMKEWMDSTKQELRREMEERDRARLTEENLNLKKDVLATQEIPQEHIFAIAIIFAIASSKTINEDLTQRVKTLETENLHLKQEMENWRARDLQERDIEKQTRMVEMEKMIKMMEYYRERHEKEMARMVNVQMKEERRQEEVNLDVKDKKNVLEDKQKIEDDRKSTEDVQQERAQKKTNRENEKPVREDHNWVEEESNVKDMGHADEKTEGESKVLETGKAGDQTVEKEFLKVQVQIKPSSKEVVDWTDVKEAEIKVEIHNDVCEDHQDLTVTKNEDSVTLKNSKTNSAYFPLTVSSLDEATGATNTGVETKELIQNDVAEYQQDITVTESIFSDPKNEDDDISLKDTKTNSACFQEITVGQQTLEERNEKDKGKNRLEEERKKMEEQEKKWVEEEIRKGEMIIMEEQMKREEEKRRVEDERKEEAVRLEMNRERMEEEKKMMDANNEDNLLRSLEEERMRALELEKRNRVTDEQLTDTWTEAVNVEVKYSNNEDWIDSEHDNECKIQTDEKRQDLESKLEESIDKELSHGEHSDIDNKLAEKEVERSPTSMAEQSGKSSVKDEEHLRSPEVTAHANPQNTQYMKSPLPDLSSLTENMASQTLPPRQDELTDSVDGDTFCKKQEYSDYDGGTESEKLNNEGKIQKAQEIQTEDINHKSEDSIVEELSQDDQSDIDFETVHLVEVESNISSFTNMRKPAACAVVQEDQSGQQSAKPKDMAKEQKDGDMKAEILGVEEQGKRVKKNSQKHKTKQEQETIKLNMGRERMEEEIKMMDEEHENANMSRRLEEESMSALEEEERRRVKEEVGTEMVKGHPSPAEKLDSDDKVLRVPKECEKEGKKGRNKGKEILTEDKEPMMKPEKTAHANSENILLKSPLQGDHLSPIVEKVTSKPLPPLQDMDKHQLDDGSKAAMGTMKKQNKKAKDTRKRNTEAKKRKDNEVKRLEMDRDTTEKEKKKMVEEKKKAELIWRLEEERLKAMAEVTETDMAKEQKDGDMKAEILRVEEQGKRVQENNQKHKTKQEQETMKLNMGRERMEEEIKMMDEEHENANMSRRLEEESMSALEEEERRRVKEEVGTEMVKGHPSPAEKLDSDDKVLRVPEECEKEGKKGRNKGKEILTEDKDHLSPIVEKVTSKSFPPLQDMGKHQLDDGSNRAMETMRQQKKKAKDARKRNIQAEKRKYNEVKRLEMDRDTKEKEKKKMVEEKKKAELIRRLEGERLKTMAEVTEILKAKKAIRM</sequence>
<feature type="compositionally biased region" description="Basic residues" evidence="2">
    <location>
        <begin position="1260"/>
        <end position="1272"/>
    </location>
</feature>
<dbReference type="KEGG" id="char:116222872"/>
<gene>
    <name evidence="4" type="primary">LOC116222872</name>
</gene>
<keyword evidence="1" id="KW-0175">Coiled coil</keyword>
<feature type="compositionally biased region" description="Basic and acidic residues" evidence="2">
    <location>
        <begin position="660"/>
        <end position="669"/>
    </location>
</feature>
<feature type="compositionally biased region" description="Basic and acidic residues" evidence="2">
    <location>
        <begin position="1242"/>
        <end position="1251"/>
    </location>
</feature>
<feature type="compositionally biased region" description="Basic and acidic residues" evidence="2">
    <location>
        <begin position="1185"/>
        <end position="1224"/>
    </location>
</feature>
<feature type="compositionally biased region" description="Basic and acidic residues" evidence="2">
    <location>
        <begin position="598"/>
        <end position="647"/>
    </location>
</feature>
<dbReference type="RefSeq" id="XP_042565219.1">
    <property type="nucleotide sequence ID" value="XM_042709285.1"/>
</dbReference>